<evidence type="ECO:0000313" key="3">
    <source>
        <dbReference type="Proteomes" id="UP000326757"/>
    </source>
</evidence>
<feature type="compositionally biased region" description="Polar residues" evidence="1">
    <location>
        <begin position="69"/>
        <end position="95"/>
    </location>
</feature>
<sequence length="267" mass="29663">MASHLLRNTRLYTRQLNEEEMDILAAWLETLDPVTPGEEAAEVTVVLHHSMRRNDKVNVAYANGKNRSENLPNDSLPHQSSARTVGSQDRFNGNPKTYPPSPPTTRSEGNIPPNWKANSRQMKSFRPPPIFIPGMPDLPEVKKYGDVKSIDERISPEIIRMPASHDTAPITAVRSRSPPTVLSNDRPNNVMQSIPIASSPPLRQNEKQDSRIANWLRNTVSTSSYIGHETQKSSSKGISGLPARPYDSTNDPAILALMTAGCRRKEV</sequence>
<keyword evidence="3" id="KW-1185">Reference proteome</keyword>
<dbReference type="OrthoDB" id="3539746at2759"/>
<evidence type="ECO:0000256" key="1">
    <source>
        <dbReference type="SAM" id="MobiDB-lite"/>
    </source>
</evidence>
<dbReference type="AlphaFoldDB" id="A0A5N6K508"/>
<dbReference type="Proteomes" id="UP000326757">
    <property type="component" value="Unassembled WGS sequence"/>
</dbReference>
<protein>
    <submittedName>
        <fullName evidence="2">Uncharacterized protein</fullName>
    </submittedName>
</protein>
<reference evidence="2 3" key="1">
    <citation type="submission" date="2019-06" db="EMBL/GenBank/DDBJ databases">
        <title>Genome Sequence of the Brown Rot Fungal Pathogen Monilinia laxa.</title>
        <authorList>
            <person name="De Miccolis Angelini R.M."/>
            <person name="Landi L."/>
            <person name="Abate D."/>
            <person name="Pollastro S."/>
            <person name="Romanazzi G."/>
            <person name="Faretra F."/>
        </authorList>
    </citation>
    <scope>NUCLEOTIDE SEQUENCE [LARGE SCALE GENOMIC DNA]</scope>
    <source>
        <strain evidence="2 3">Mlax316</strain>
    </source>
</reference>
<dbReference type="EMBL" id="VIGI01000007">
    <property type="protein sequence ID" value="KAB8297616.1"/>
    <property type="molecule type" value="Genomic_DNA"/>
</dbReference>
<comment type="caution">
    <text evidence="2">The sequence shown here is derived from an EMBL/GenBank/DDBJ whole genome shotgun (WGS) entry which is preliminary data.</text>
</comment>
<name>A0A5N6K508_MONLA</name>
<gene>
    <name evidence="2" type="ORF">EYC80_001424</name>
</gene>
<evidence type="ECO:0000313" key="2">
    <source>
        <dbReference type="EMBL" id="KAB8297616.1"/>
    </source>
</evidence>
<organism evidence="2 3">
    <name type="scientific">Monilinia laxa</name>
    <name type="common">Brown rot fungus</name>
    <name type="synonym">Sclerotinia laxa</name>
    <dbReference type="NCBI Taxonomy" id="61186"/>
    <lineage>
        <taxon>Eukaryota</taxon>
        <taxon>Fungi</taxon>
        <taxon>Dikarya</taxon>
        <taxon>Ascomycota</taxon>
        <taxon>Pezizomycotina</taxon>
        <taxon>Leotiomycetes</taxon>
        <taxon>Helotiales</taxon>
        <taxon>Sclerotiniaceae</taxon>
        <taxon>Monilinia</taxon>
    </lineage>
</organism>
<feature type="region of interest" description="Disordered" evidence="1">
    <location>
        <begin position="65"/>
        <end position="119"/>
    </location>
</feature>
<proteinExistence type="predicted"/>
<accession>A0A5N6K508</accession>
<feature type="region of interest" description="Disordered" evidence="1">
    <location>
        <begin position="226"/>
        <end position="245"/>
    </location>
</feature>